<dbReference type="Proteomes" id="UP001379235">
    <property type="component" value="Unassembled WGS sequence"/>
</dbReference>
<dbReference type="Pfam" id="PF08241">
    <property type="entry name" value="Methyltransf_11"/>
    <property type="match status" value="1"/>
</dbReference>
<dbReference type="GO" id="GO:0008168">
    <property type="term" value="F:methyltransferase activity"/>
    <property type="evidence" value="ECO:0007669"/>
    <property type="project" value="UniProtKB-KW"/>
</dbReference>
<feature type="domain" description="Methyltransferase type 11" evidence="1">
    <location>
        <begin position="65"/>
        <end position="157"/>
    </location>
</feature>
<dbReference type="EMBL" id="JBBHJY010000005">
    <property type="protein sequence ID" value="MEJ6010489.1"/>
    <property type="molecule type" value="Genomic_DNA"/>
</dbReference>
<keyword evidence="2" id="KW-0489">Methyltransferase</keyword>
<dbReference type="Gene3D" id="3.40.50.150">
    <property type="entry name" value="Vaccinia Virus protein VP39"/>
    <property type="match status" value="1"/>
</dbReference>
<comment type="caution">
    <text evidence="2">The sequence shown here is derived from an EMBL/GenBank/DDBJ whole genome shotgun (WGS) entry which is preliminary data.</text>
</comment>
<gene>
    <name evidence="2" type="ORF">WG900_11230</name>
</gene>
<name>A0ABU8S957_9SPHN</name>
<dbReference type="InterPro" id="IPR013216">
    <property type="entry name" value="Methyltransf_11"/>
</dbReference>
<evidence type="ECO:0000313" key="3">
    <source>
        <dbReference type="Proteomes" id="UP001379235"/>
    </source>
</evidence>
<reference evidence="2 3" key="1">
    <citation type="submission" date="2024-03" db="EMBL/GenBank/DDBJ databases">
        <authorList>
            <person name="Jo J.-H."/>
        </authorList>
    </citation>
    <scope>NUCLEOTIDE SEQUENCE [LARGE SCALE GENOMIC DNA]</scope>
    <source>
        <strain evidence="2 3">AS3R-12</strain>
    </source>
</reference>
<dbReference type="GO" id="GO:0032259">
    <property type="term" value="P:methylation"/>
    <property type="evidence" value="ECO:0007669"/>
    <property type="project" value="UniProtKB-KW"/>
</dbReference>
<evidence type="ECO:0000259" key="1">
    <source>
        <dbReference type="Pfam" id="PF08241"/>
    </source>
</evidence>
<keyword evidence="3" id="KW-1185">Reference proteome</keyword>
<dbReference type="PANTHER" id="PTHR43591">
    <property type="entry name" value="METHYLTRANSFERASE"/>
    <property type="match status" value="1"/>
</dbReference>
<dbReference type="RefSeq" id="WP_339967162.1">
    <property type="nucleotide sequence ID" value="NZ_JBBHJY010000005.1"/>
</dbReference>
<organism evidence="2 3">
    <name type="scientific">Novosphingobium aquae</name>
    <dbReference type="NCBI Taxonomy" id="3133435"/>
    <lineage>
        <taxon>Bacteria</taxon>
        <taxon>Pseudomonadati</taxon>
        <taxon>Pseudomonadota</taxon>
        <taxon>Alphaproteobacteria</taxon>
        <taxon>Sphingomonadales</taxon>
        <taxon>Sphingomonadaceae</taxon>
        <taxon>Novosphingobium</taxon>
    </lineage>
</organism>
<keyword evidence="2" id="KW-0808">Transferase</keyword>
<accession>A0ABU8S957</accession>
<protein>
    <submittedName>
        <fullName evidence="2">Class I SAM-dependent methyltransferase</fullName>
    </submittedName>
</protein>
<proteinExistence type="predicted"/>
<sequence>MSEIEAGTARRGFVPLPDFGAMTAAWAGNYDQSNYDANMAGSVLMRSHALLERDFGPNRRFGQVLEVGAGTMVHLQSIRHGFDRYIASDMNADLIAAAQTRPLREGVELQRLEGGALPFADGTFDRLIATHVLEHIPEPHLALAEWVRVLKPGGTLSLILPCDPGLAWRLGRHFGPRRRAQAAGLDYDYYMAREHVNSIYNLRQLLRYHLPNRKEAWWPLGFASPDFNLIYCMNAVV</sequence>
<dbReference type="InterPro" id="IPR029063">
    <property type="entry name" value="SAM-dependent_MTases_sf"/>
</dbReference>
<evidence type="ECO:0000313" key="2">
    <source>
        <dbReference type="EMBL" id="MEJ6010489.1"/>
    </source>
</evidence>
<dbReference type="SUPFAM" id="SSF53335">
    <property type="entry name" value="S-adenosyl-L-methionine-dependent methyltransferases"/>
    <property type="match status" value="1"/>
</dbReference>
<dbReference type="CDD" id="cd02440">
    <property type="entry name" value="AdoMet_MTases"/>
    <property type="match status" value="1"/>
</dbReference>